<evidence type="ECO:0000313" key="1">
    <source>
        <dbReference type="EMBL" id="EMJ90960.1"/>
    </source>
</evidence>
<dbReference type="AlphaFoldDB" id="M6CXJ5"/>
<organism evidence="1 2">
    <name type="scientific">Leptospira alstonii serovar Sichuan str. 79601</name>
    <dbReference type="NCBI Taxonomy" id="1218565"/>
    <lineage>
        <taxon>Bacteria</taxon>
        <taxon>Pseudomonadati</taxon>
        <taxon>Spirochaetota</taxon>
        <taxon>Spirochaetia</taxon>
        <taxon>Leptospirales</taxon>
        <taxon>Leptospiraceae</taxon>
        <taxon>Leptospira</taxon>
    </lineage>
</organism>
<proteinExistence type="predicted"/>
<dbReference type="EMBL" id="ANIK01000116">
    <property type="protein sequence ID" value="EMJ90960.1"/>
    <property type="molecule type" value="Genomic_DNA"/>
</dbReference>
<gene>
    <name evidence="1" type="ORF">LEP1GSC194_1270</name>
</gene>
<reference evidence="1 2" key="1">
    <citation type="submission" date="2013-01" db="EMBL/GenBank/DDBJ databases">
        <authorList>
            <person name="Harkins D.M."/>
            <person name="Durkin A.S."/>
            <person name="Brinkac L.M."/>
            <person name="Haft D.H."/>
            <person name="Selengut J.D."/>
            <person name="Sanka R."/>
            <person name="DePew J."/>
            <person name="Purushe J."/>
            <person name="Galloway R.L."/>
            <person name="Vinetz J.M."/>
            <person name="Sutton G.G."/>
            <person name="Nierman W.C."/>
            <person name="Fouts D.E."/>
        </authorList>
    </citation>
    <scope>NUCLEOTIDE SEQUENCE [LARGE SCALE GENOMIC DNA]</scope>
    <source>
        <strain evidence="1 2">79601</strain>
    </source>
</reference>
<dbReference type="PATRIC" id="fig|1218565.3.peg.4279"/>
<protein>
    <submittedName>
        <fullName evidence="1">Uncharacterized protein</fullName>
    </submittedName>
</protein>
<accession>M6CXJ5</accession>
<comment type="caution">
    <text evidence="1">The sequence shown here is derived from an EMBL/GenBank/DDBJ whole genome shotgun (WGS) entry which is preliminary data.</text>
</comment>
<evidence type="ECO:0000313" key="2">
    <source>
        <dbReference type="Proteomes" id="UP000011988"/>
    </source>
</evidence>
<dbReference type="Proteomes" id="UP000011988">
    <property type="component" value="Unassembled WGS sequence"/>
</dbReference>
<sequence length="93" mass="11281">MSYQESTLILDAEFDFCNGEKIAKTYCFHDPFENSYEHKVLELKDTCELEKDKIFKKIRIIKSVLKSYFLVYDKELQKKYSLKYHYLDLQNSF</sequence>
<name>M6CXJ5_9LEPT</name>